<reference evidence="3 4" key="1">
    <citation type="journal article" date="2020" name="Front. Microbiol.">
        <title>Single-cell genomics of novel Actinobacteria with the Wood-Ljungdahl pathway discovered in a serpentinizing system.</title>
        <authorList>
            <person name="Merino N."/>
            <person name="Kawai M."/>
            <person name="Boyd E.S."/>
            <person name="Colman D.R."/>
            <person name="McGlynn S.E."/>
            <person name="Nealson K.H."/>
            <person name="Kurokawa K."/>
            <person name="Hongoh Y."/>
        </authorList>
    </citation>
    <scope>NUCLEOTIDE SEQUENCE [LARGE SCALE GENOMIC DNA]</scope>
    <source>
        <strain evidence="1 4">S43</strain>
        <strain evidence="2 3">S47</strain>
    </source>
</reference>
<accession>A0A6V8Q4C2</accession>
<organism evidence="2 3">
    <name type="scientific">Candidatus Hakubella thermalkaliphila</name>
    <dbReference type="NCBI Taxonomy" id="2754717"/>
    <lineage>
        <taxon>Bacteria</taxon>
        <taxon>Bacillati</taxon>
        <taxon>Actinomycetota</taxon>
        <taxon>Actinomycetota incertae sedis</taxon>
        <taxon>Candidatus Hakubellales</taxon>
        <taxon>Candidatus Hakubellaceae</taxon>
        <taxon>Candidatus Hakubella</taxon>
    </lineage>
</organism>
<protein>
    <submittedName>
        <fullName evidence="2">Uncharacterized protein</fullName>
    </submittedName>
</protein>
<dbReference type="Proteomes" id="UP000576480">
    <property type="component" value="Unassembled WGS sequence"/>
</dbReference>
<dbReference type="EMBL" id="BLSD01000041">
    <property type="protein sequence ID" value="GFP39280.1"/>
    <property type="molecule type" value="Genomic_DNA"/>
</dbReference>
<evidence type="ECO:0000313" key="4">
    <source>
        <dbReference type="Proteomes" id="UP000576480"/>
    </source>
</evidence>
<dbReference type="EMBL" id="BLSB01000028">
    <property type="protein sequence ID" value="GFP34847.1"/>
    <property type="molecule type" value="Genomic_DNA"/>
</dbReference>
<evidence type="ECO:0000313" key="1">
    <source>
        <dbReference type="EMBL" id="GFP34847.1"/>
    </source>
</evidence>
<proteinExistence type="predicted"/>
<evidence type="ECO:0000313" key="3">
    <source>
        <dbReference type="Proteomes" id="UP000569018"/>
    </source>
</evidence>
<evidence type="ECO:0000313" key="2">
    <source>
        <dbReference type="EMBL" id="GFP39280.1"/>
    </source>
</evidence>
<dbReference type="AlphaFoldDB" id="A0A6V8Q4C2"/>
<gene>
    <name evidence="1" type="ORF">HKBW3S43_00639</name>
    <name evidence="2" type="ORF">HKBW3S47_00979</name>
</gene>
<comment type="caution">
    <text evidence="2">The sequence shown here is derived from an EMBL/GenBank/DDBJ whole genome shotgun (WGS) entry which is preliminary data.</text>
</comment>
<name>A0A6V8Q4C2_9ACTN</name>
<dbReference type="Proteomes" id="UP000569018">
    <property type="component" value="Unassembled WGS sequence"/>
</dbReference>
<sequence>MRILLLSLENSGIKSRYGLDERAREEIWY</sequence>